<dbReference type="GeneID" id="112278427"/>
<feature type="region of interest" description="Disordered" evidence="1">
    <location>
        <begin position="611"/>
        <end position="655"/>
    </location>
</feature>
<feature type="compositionally biased region" description="Polar residues" evidence="1">
    <location>
        <begin position="696"/>
        <end position="709"/>
    </location>
</feature>
<dbReference type="OrthoDB" id="1934555at2759"/>
<name>A0A2K1IB18_PHYPA</name>
<gene>
    <name evidence="3" type="primary">LOC112278427</name>
    <name evidence="2" type="ORF">PHYPA_031039</name>
</gene>
<feature type="region of interest" description="Disordered" evidence="1">
    <location>
        <begin position="461"/>
        <end position="505"/>
    </location>
</feature>
<dbReference type="EnsemblPlants" id="Pp3c27_7310V3.1">
    <property type="protein sequence ID" value="Pp3c27_7310V3.1"/>
    <property type="gene ID" value="Pp3c27_7310"/>
</dbReference>
<dbReference type="EMBL" id="ABEU02000027">
    <property type="protein sequence ID" value="PNR26464.1"/>
    <property type="molecule type" value="Genomic_DNA"/>
</dbReference>
<dbReference type="Proteomes" id="UP000006727">
    <property type="component" value="Chromosome 27"/>
</dbReference>
<reference evidence="3" key="3">
    <citation type="submission" date="2020-12" db="UniProtKB">
        <authorList>
            <consortium name="EnsemblPlants"/>
        </authorList>
    </citation>
    <scope>IDENTIFICATION</scope>
</reference>
<dbReference type="PANTHER" id="PTHR34371:SF26">
    <property type="entry name" value="DUF4005 DOMAIN-CONTAINING PROTEIN"/>
    <property type="match status" value="1"/>
</dbReference>
<reference evidence="2 4" key="2">
    <citation type="journal article" date="2018" name="Plant J.">
        <title>The Physcomitrella patens chromosome-scale assembly reveals moss genome structure and evolution.</title>
        <authorList>
            <person name="Lang D."/>
            <person name="Ullrich K.K."/>
            <person name="Murat F."/>
            <person name="Fuchs J."/>
            <person name="Jenkins J."/>
            <person name="Haas F.B."/>
            <person name="Piednoel M."/>
            <person name="Gundlach H."/>
            <person name="Van Bel M."/>
            <person name="Meyberg R."/>
            <person name="Vives C."/>
            <person name="Morata J."/>
            <person name="Symeonidi A."/>
            <person name="Hiss M."/>
            <person name="Muchero W."/>
            <person name="Kamisugi Y."/>
            <person name="Saleh O."/>
            <person name="Blanc G."/>
            <person name="Decker E.L."/>
            <person name="van Gessel N."/>
            <person name="Grimwood J."/>
            <person name="Hayes R.D."/>
            <person name="Graham S.W."/>
            <person name="Gunter L.E."/>
            <person name="McDaniel S.F."/>
            <person name="Hoernstein S.N.W."/>
            <person name="Larsson A."/>
            <person name="Li F.W."/>
            <person name="Perroud P.F."/>
            <person name="Phillips J."/>
            <person name="Ranjan P."/>
            <person name="Rokshar D.S."/>
            <person name="Rothfels C.J."/>
            <person name="Schneider L."/>
            <person name="Shu S."/>
            <person name="Stevenson D.W."/>
            <person name="Thummler F."/>
            <person name="Tillich M."/>
            <person name="Villarreal Aguilar J.C."/>
            <person name="Widiez T."/>
            <person name="Wong G.K."/>
            <person name="Wymore A."/>
            <person name="Zhang Y."/>
            <person name="Zimmer A.D."/>
            <person name="Quatrano R.S."/>
            <person name="Mayer K.F.X."/>
            <person name="Goodstein D."/>
            <person name="Casacuberta J.M."/>
            <person name="Vandepoele K."/>
            <person name="Reski R."/>
            <person name="Cuming A.C."/>
            <person name="Tuskan G.A."/>
            <person name="Maumus F."/>
            <person name="Salse J."/>
            <person name="Schmutz J."/>
            <person name="Rensing S.A."/>
        </authorList>
    </citation>
    <scope>NUCLEOTIDE SEQUENCE [LARGE SCALE GENOMIC DNA]</scope>
    <source>
        <strain evidence="3 4">cv. Gransden 2004</strain>
    </source>
</reference>
<proteinExistence type="predicted"/>
<organism evidence="2">
    <name type="scientific">Physcomitrium patens</name>
    <name type="common">Spreading-leaved earth moss</name>
    <name type="synonym">Physcomitrella patens</name>
    <dbReference type="NCBI Taxonomy" id="3218"/>
    <lineage>
        <taxon>Eukaryota</taxon>
        <taxon>Viridiplantae</taxon>
        <taxon>Streptophyta</taxon>
        <taxon>Embryophyta</taxon>
        <taxon>Bryophyta</taxon>
        <taxon>Bryophytina</taxon>
        <taxon>Bryopsida</taxon>
        <taxon>Funariidae</taxon>
        <taxon>Funariales</taxon>
        <taxon>Funariaceae</taxon>
        <taxon>Physcomitrium</taxon>
    </lineage>
</organism>
<feature type="region of interest" description="Disordered" evidence="1">
    <location>
        <begin position="141"/>
        <end position="174"/>
    </location>
</feature>
<dbReference type="EnsemblPlants" id="Pp3c27_7310V3.2">
    <property type="protein sequence ID" value="Pp3c27_7310V3.2"/>
    <property type="gene ID" value="Pp3c27_7310"/>
</dbReference>
<feature type="compositionally biased region" description="Polar residues" evidence="1">
    <location>
        <begin position="914"/>
        <end position="938"/>
    </location>
</feature>
<feature type="compositionally biased region" description="Polar residues" evidence="1">
    <location>
        <begin position="462"/>
        <end position="472"/>
    </location>
</feature>
<feature type="region of interest" description="Disordered" evidence="1">
    <location>
        <begin position="826"/>
        <end position="853"/>
    </location>
</feature>
<sequence length="1098" mass="120509">MGENKSSKCSSKQRIFEGDIYVNNERTTRVEHARLLTDTSDLNVNNGELPLFFPTSPKNCPVVTKSASQIATSSHLSSKVSHCWSEINGDVSFNDDESAGWPLGSQGIAASASCFRFELDSKDGERLQALLEEDALSSRETNTGKIADSRSLAETPGRSFRSARNGTEELNRDRYGHLKPPRQLEKLHSSTRFVALLNAFANEIQGCDAQLRDSPSMWQVEARNTSLTVPPSPGRSEILRRLSDLKAHPLSPRLAPEDAVNYDKEKAKTREDLHHRQGTRLPLSSNDSSKSSSTSVSKEYPVLTQSQCKLSGNALGGIEIMPNLGEKSRQGNSPSKLRGSPHRSAQSSQEHLTTPISRLKNSSIQEQIVIICKQPQTLKASNVSDSSPDHAPIMLAAVPFKWEEEPGRPKTIAAVANLAPARRATREGIEVGNFSETQSKSDVKPFAEVVENSITCKGIDQARSSSVRSSPETGKGDVGRTSSYRYYGQPRLRGHSRDASLGRSSRRYSIRERNAHIDLDGSAAAKFLVEAFESPSSTPSVHGGSPTFAVPFKWEDIPGKPKAETVARSPNMLQLPPRLAVPTYRSADSFSRELRVSHPFASFFGPCMQASSPAHRKQSDRASVQHASSRSLPPRVPGSPDRRKRHSFVGRCSSTPQEGCQIRVSKSLTSTYCNSEKSLVESLSTTSSPVLKPRSLCSSEMKNSPSWVQKNHIHAPSSPTSILSGPDGSRSQTSASNINLSSGDIEDFTRRVNHSEHMASITSSSASYESIQEDFPELPSPLNSRFLPPPSTDFQQSGEPQITSIPALSPAAADISARDYYAHRSKGNSDNDRFFEPSKTGKSLSKTKSQHRLVTTRNSEASLINYFQRLELSEALTTTKTKTSLSALGEETGLLDKHGAPTSSGYLNSKGEPISSNVLPTTQSVAKQKEASSTQTSPKRPIRLPHTMYTATEQFLASCSSSVRRQLIQDLSPRILRQYSGRRRSASYSGDYTSAHLSFRSNREEEVSISPAYAASLELLSPAASLMAQPRKGLGTPRNALTKAHSKPRRRARFVLSIYRTLRRVLCRQRFHKPIQPPKLTLSEGRSPTPYHIKTTYI</sequence>
<evidence type="ECO:0000313" key="2">
    <source>
        <dbReference type="EMBL" id="PNR26464.1"/>
    </source>
</evidence>
<evidence type="ECO:0000256" key="1">
    <source>
        <dbReference type="SAM" id="MobiDB-lite"/>
    </source>
</evidence>
<dbReference type="RefSeq" id="XP_024367676.1">
    <property type="nucleotide sequence ID" value="XM_024511908.2"/>
</dbReference>
<feature type="compositionally biased region" description="Polar residues" evidence="1">
    <location>
        <begin position="343"/>
        <end position="359"/>
    </location>
</feature>
<feature type="compositionally biased region" description="Low complexity" evidence="1">
    <location>
        <begin position="759"/>
        <end position="770"/>
    </location>
</feature>
<feature type="region of interest" description="Disordered" evidence="1">
    <location>
        <begin position="323"/>
        <end position="359"/>
    </location>
</feature>
<dbReference type="PANTHER" id="PTHR34371">
    <property type="entry name" value="OS01G0551000 PROTEIN"/>
    <property type="match status" value="1"/>
</dbReference>
<feature type="region of interest" description="Disordered" evidence="1">
    <location>
        <begin position="894"/>
        <end position="942"/>
    </location>
</feature>
<dbReference type="Gramene" id="Pp3c27_7310V3.2">
    <property type="protein sequence ID" value="Pp3c27_7310V3.2"/>
    <property type="gene ID" value="Pp3c27_7310"/>
</dbReference>
<feature type="region of interest" description="Disordered" evidence="1">
    <location>
        <begin position="268"/>
        <end position="300"/>
    </location>
</feature>
<feature type="compositionally biased region" description="Basic and acidic residues" evidence="1">
    <location>
        <begin position="826"/>
        <end position="836"/>
    </location>
</feature>
<protein>
    <submittedName>
        <fullName evidence="2 3">Uncharacterized protein</fullName>
    </submittedName>
</protein>
<accession>A0A2K1IB18</accession>
<feature type="region of interest" description="Disordered" evidence="1">
    <location>
        <begin position="683"/>
        <end position="742"/>
    </location>
</feature>
<dbReference type="PaxDb" id="3218-PP1S164_13V6.1"/>
<reference evidence="2 4" key="1">
    <citation type="journal article" date="2008" name="Science">
        <title>The Physcomitrella genome reveals evolutionary insights into the conquest of land by plants.</title>
        <authorList>
            <person name="Rensing S."/>
            <person name="Lang D."/>
            <person name="Zimmer A."/>
            <person name="Terry A."/>
            <person name="Salamov A."/>
            <person name="Shapiro H."/>
            <person name="Nishiyama T."/>
            <person name="Perroud P.-F."/>
            <person name="Lindquist E."/>
            <person name="Kamisugi Y."/>
            <person name="Tanahashi T."/>
            <person name="Sakakibara K."/>
            <person name="Fujita T."/>
            <person name="Oishi K."/>
            <person name="Shin-I T."/>
            <person name="Kuroki Y."/>
            <person name="Toyoda A."/>
            <person name="Suzuki Y."/>
            <person name="Hashimoto A."/>
            <person name="Yamaguchi K."/>
            <person name="Sugano A."/>
            <person name="Kohara Y."/>
            <person name="Fujiyama A."/>
            <person name="Anterola A."/>
            <person name="Aoki S."/>
            <person name="Ashton N."/>
            <person name="Barbazuk W.B."/>
            <person name="Barker E."/>
            <person name="Bennetzen J."/>
            <person name="Bezanilla M."/>
            <person name="Blankenship R."/>
            <person name="Cho S.H."/>
            <person name="Dutcher S."/>
            <person name="Estelle M."/>
            <person name="Fawcett J.A."/>
            <person name="Gundlach H."/>
            <person name="Hanada K."/>
            <person name="Heyl A."/>
            <person name="Hicks K.A."/>
            <person name="Hugh J."/>
            <person name="Lohr M."/>
            <person name="Mayer K."/>
            <person name="Melkozernov A."/>
            <person name="Murata T."/>
            <person name="Nelson D."/>
            <person name="Pils B."/>
            <person name="Prigge M."/>
            <person name="Reiss B."/>
            <person name="Renner T."/>
            <person name="Rombauts S."/>
            <person name="Rushton P."/>
            <person name="Sanderfoot A."/>
            <person name="Schween G."/>
            <person name="Shiu S.-H."/>
            <person name="Stueber K."/>
            <person name="Theodoulou F.L."/>
            <person name="Tu H."/>
            <person name="Van de Peer Y."/>
            <person name="Verrier P.J."/>
            <person name="Waters E."/>
            <person name="Wood A."/>
            <person name="Yang L."/>
            <person name="Cove D."/>
            <person name="Cuming A."/>
            <person name="Hasebe M."/>
            <person name="Lucas S."/>
            <person name="Mishler D.B."/>
            <person name="Reski R."/>
            <person name="Grigoriev I."/>
            <person name="Quatrano R.S."/>
            <person name="Boore J.L."/>
        </authorList>
    </citation>
    <scope>NUCLEOTIDE SEQUENCE [LARGE SCALE GENOMIC DNA]</scope>
    <source>
        <strain evidence="3 4">cv. Gransden 2004</strain>
    </source>
</reference>
<dbReference type="AlphaFoldDB" id="A0A2K1IB18"/>
<feature type="compositionally biased region" description="Low complexity" evidence="1">
    <location>
        <begin position="838"/>
        <end position="847"/>
    </location>
</feature>
<feature type="compositionally biased region" description="Low complexity" evidence="1">
    <location>
        <begin position="284"/>
        <end position="297"/>
    </location>
</feature>
<keyword evidence="4" id="KW-1185">Reference proteome</keyword>
<feature type="compositionally biased region" description="Polar residues" evidence="1">
    <location>
        <begin position="621"/>
        <end position="631"/>
    </location>
</feature>
<feature type="region of interest" description="Disordered" evidence="1">
    <location>
        <begin position="759"/>
        <end position="779"/>
    </location>
</feature>
<evidence type="ECO:0000313" key="4">
    <source>
        <dbReference type="Proteomes" id="UP000006727"/>
    </source>
</evidence>
<evidence type="ECO:0000313" key="3">
    <source>
        <dbReference type="EnsemblPlants" id="Pp3c27_7310V3.1"/>
    </source>
</evidence>
<feature type="compositionally biased region" description="Polar residues" evidence="1">
    <location>
        <begin position="717"/>
        <end position="742"/>
    </location>
</feature>
<dbReference type="Gramene" id="Pp3c27_7310V3.1">
    <property type="protein sequence ID" value="Pp3c27_7310V3.1"/>
    <property type="gene ID" value="Pp3c27_7310"/>
</dbReference>